<name>A0A0C2R3E0_9BACL</name>
<organism evidence="2 3">
    <name type="scientific">Jeotgalibacillus soli</name>
    <dbReference type="NCBI Taxonomy" id="889306"/>
    <lineage>
        <taxon>Bacteria</taxon>
        <taxon>Bacillati</taxon>
        <taxon>Bacillota</taxon>
        <taxon>Bacilli</taxon>
        <taxon>Bacillales</taxon>
        <taxon>Caryophanaceae</taxon>
        <taxon>Jeotgalibacillus</taxon>
    </lineage>
</organism>
<evidence type="ECO:0008006" key="4">
    <source>
        <dbReference type="Google" id="ProtNLM"/>
    </source>
</evidence>
<feature type="transmembrane region" description="Helical" evidence="1">
    <location>
        <begin position="64"/>
        <end position="85"/>
    </location>
</feature>
<keyword evidence="3" id="KW-1185">Reference proteome</keyword>
<protein>
    <recommendedName>
        <fullName evidence="4">DUF3397 domain-containing protein</fullName>
    </recommendedName>
</protein>
<proteinExistence type="predicted"/>
<gene>
    <name evidence="2" type="ORF">KP78_23290</name>
</gene>
<feature type="transmembrane region" description="Helical" evidence="1">
    <location>
        <begin position="6"/>
        <end position="26"/>
    </location>
</feature>
<evidence type="ECO:0000256" key="1">
    <source>
        <dbReference type="SAM" id="Phobius"/>
    </source>
</evidence>
<evidence type="ECO:0000313" key="3">
    <source>
        <dbReference type="Proteomes" id="UP000031938"/>
    </source>
</evidence>
<dbReference type="OrthoDB" id="2353183at2"/>
<dbReference type="InterPro" id="IPR024515">
    <property type="entry name" value="DUF3397"/>
</dbReference>
<reference evidence="2 3" key="1">
    <citation type="submission" date="2015-01" db="EMBL/GenBank/DDBJ databases">
        <title>Genome sequencing of Jeotgalibacillus soli.</title>
        <authorList>
            <person name="Goh K.M."/>
            <person name="Chan K.-G."/>
            <person name="Yaakop A.S."/>
            <person name="Ee R."/>
            <person name="Gan H.M."/>
            <person name="Chan C.S."/>
        </authorList>
    </citation>
    <scope>NUCLEOTIDE SEQUENCE [LARGE SCALE GENOMIC DNA]</scope>
    <source>
        <strain evidence="2 3">P9</strain>
    </source>
</reference>
<dbReference type="STRING" id="889306.KP78_23290"/>
<sequence length="130" mass="15347">MSTFLAYFLGVTVIAPFLVYIALFSFVKWVTGHHKSAVNFAVDGTTPFMIIAVYFLLLSIWEVSLLWVLLLVMCMVGITFSFYKWRREPDFEWRKVWKGFWRINFLLYTIGYVFLFLCGLTLEVFQAVIR</sequence>
<dbReference type="AlphaFoldDB" id="A0A0C2R3E0"/>
<keyword evidence="1" id="KW-1133">Transmembrane helix</keyword>
<feature type="transmembrane region" description="Helical" evidence="1">
    <location>
        <begin position="38"/>
        <end position="58"/>
    </location>
</feature>
<feature type="transmembrane region" description="Helical" evidence="1">
    <location>
        <begin position="105"/>
        <end position="129"/>
    </location>
</feature>
<dbReference type="RefSeq" id="WP_041088880.1">
    <property type="nucleotide sequence ID" value="NZ_JXRP01000018.1"/>
</dbReference>
<keyword evidence="1" id="KW-0812">Transmembrane</keyword>
<dbReference type="Pfam" id="PF11877">
    <property type="entry name" value="DUF3397"/>
    <property type="match status" value="1"/>
</dbReference>
<dbReference type="EMBL" id="JXRP01000018">
    <property type="protein sequence ID" value="KIL44785.1"/>
    <property type="molecule type" value="Genomic_DNA"/>
</dbReference>
<dbReference type="Proteomes" id="UP000031938">
    <property type="component" value="Unassembled WGS sequence"/>
</dbReference>
<accession>A0A0C2R3E0</accession>
<keyword evidence="1" id="KW-0472">Membrane</keyword>
<evidence type="ECO:0000313" key="2">
    <source>
        <dbReference type="EMBL" id="KIL44785.1"/>
    </source>
</evidence>
<comment type="caution">
    <text evidence="2">The sequence shown here is derived from an EMBL/GenBank/DDBJ whole genome shotgun (WGS) entry which is preliminary data.</text>
</comment>